<proteinExistence type="predicted"/>
<dbReference type="PROSITE" id="PS50941">
    <property type="entry name" value="CHIT_BIND_I_2"/>
    <property type="match status" value="2"/>
</dbReference>
<dbReference type="Gene3D" id="3.30.60.10">
    <property type="entry name" value="Endochitinase-like"/>
    <property type="match status" value="2"/>
</dbReference>
<evidence type="ECO:0000256" key="1">
    <source>
        <dbReference type="ARBA" id="ARBA00022669"/>
    </source>
</evidence>
<sequence>NTYCIVRQDNAPKNITTDGNCGKQINYKASCVGSTFGDCCNAAGKCGSGESFCGKGNCQDGKCEGGLPYSTDGKCGRDFDYLPCPPKFGLCCSGAGQCGNLTQYCNAGCQSGPCLATSTTISLPPTATPTNKPPPGSISSDGTCAYNDGWTCKGSKLGDCCSAAGYCGKTEYECSPYLGW</sequence>
<feature type="non-terminal residue" evidence="5">
    <location>
        <position position="1"/>
    </location>
</feature>
<comment type="caution">
    <text evidence="3">Lacks conserved residue(s) required for the propagation of feature annotation.</text>
</comment>
<feature type="domain" description="Chitin-binding type-1" evidence="4">
    <location>
        <begin position="18"/>
        <end position="65"/>
    </location>
</feature>
<feature type="disulfide bond" evidence="3">
    <location>
        <begin position="39"/>
        <end position="53"/>
    </location>
</feature>
<dbReference type="PANTHER" id="PTHR47849">
    <property type="entry name" value="CHITIN-BINDING LECTIN 1"/>
    <property type="match status" value="1"/>
</dbReference>
<protein>
    <submittedName>
        <fullName evidence="5">Carbohydrate-binding module family 18 protein</fullName>
    </submittedName>
</protein>
<dbReference type="InterPro" id="IPR001002">
    <property type="entry name" value="Chitin-bd_1"/>
</dbReference>
<evidence type="ECO:0000256" key="2">
    <source>
        <dbReference type="ARBA" id="ARBA00023157"/>
    </source>
</evidence>
<dbReference type="AlphaFoldDB" id="A0A6A6XFL9"/>
<dbReference type="OrthoDB" id="5985073at2759"/>
<keyword evidence="2 3" id="KW-1015">Disulfide bond</keyword>
<evidence type="ECO:0000259" key="4">
    <source>
        <dbReference type="PROSITE" id="PS50941"/>
    </source>
</evidence>
<reference evidence="5" key="1">
    <citation type="journal article" date="2020" name="Stud. Mycol.">
        <title>101 Dothideomycetes genomes: a test case for predicting lifestyles and emergence of pathogens.</title>
        <authorList>
            <person name="Haridas S."/>
            <person name="Albert R."/>
            <person name="Binder M."/>
            <person name="Bloem J."/>
            <person name="Labutti K."/>
            <person name="Salamov A."/>
            <person name="Andreopoulos B."/>
            <person name="Baker S."/>
            <person name="Barry K."/>
            <person name="Bills G."/>
            <person name="Bluhm B."/>
            <person name="Cannon C."/>
            <person name="Castanera R."/>
            <person name="Culley D."/>
            <person name="Daum C."/>
            <person name="Ezra D."/>
            <person name="Gonzalez J."/>
            <person name="Henrissat B."/>
            <person name="Kuo A."/>
            <person name="Liang C."/>
            <person name="Lipzen A."/>
            <person name="Lutzoni F."/>
            <person name="Magnuson J."/>
            <person name="Mondo S."/>
            <person name="Nolan M."/>
            <person name="Ohm R."/>
            <person name="Pangilinan J."/>
            <person name="Park H.-J."/>
            <person name="Ramirez L."/>
            <person name="Alfaro M."/>
            <person name="Sun H."/>
            <person name="Tritt A."/>
            <person name="Yoshinaga Y."/>
            <person name="Zwiers L.-H."/>
            <person name="Turgeon B."/>
            <person name="Goodwin S."/>
            <person name="Spatafora J."/>
            <person name="Crous P."/>
            <person name="Grigoriev I."/>
        </authorList>
    </citation>
    <scope>NUCLEOTIDE SEQUENCE</scope>
    <source>
        <strain evidence="5">CBS 109.77</strain>
    </source>
</reference>
<gene>
    <name evidence="5" type="ORF">K505DRAFT_302497</name>
</gene>
<organism evidence="5 6">
    <name type="scientific">Melanomma pulvis-pyrius CBS 109.77</name>
    <dbReference type="NCBI Taxonomy" id="1314802"/>
    <lineage>
        <taxon>Eukaryota</taxon>
        <taxon>Fungi</taxon>
        <taxon>Dikarya</taxon>
        <taxon>Ascomycota</taxon>
        <taxon>Pezizomycotina</taxon>
        <taxon>Dothideomycetes</taxon>
        <taxon>Pleosporomycetidae</taxon>
        <taxon>Pleosporales</taxon>
        <taxon>Melanommataceae</taxon>
        <taxon>Melanomma</taxon>
    </lineage>
</organism>
<keyword evidence="6" id="KW-1185">Reference proteome</keyword>
<dbReference type="Proteomes" id="UP000799757">
    <property type="component" value="Unassembled WGS sequence"/>
</dbReference>
<dbReference type="SUPFAM" id="SSF57016">
    <property type="entry name" value="Plant lectins/antimicrobial peptides"/>
    <property type="match status" value="2"/>
</dbReference>
<dbReference type="EMBL" id="MU001865">
    <property type="protein sequence ID" value="KAF2795232.1"/>
    <property type="molecule type" value="Genomic_DNA"/>
</dbReference>
<evidence type="ECO:0000256" key="3">
    <source>
        <dbReference type="PROSITE-ProRule" id="PRU00261"/>
    </source>
</evidence>
<feature type="disulfide bond" evidence="3">
    <location>
        <begin position="91"/>
        <end position="105"/>
    </location>
</feature>
<evidence type="ECO:0000313" key="6">
    <source>
        <dbReference type="Proteomes" id="UP000799757"/>
    </source>
</evidence>
<keyword evidence="1 3" id="KW-0147">Chitin-binding</keyword>
<dbReference type="GO" id="GO:0008061">
    <property type="term" value="F:chitin binding"/>
    <property type="evidence" value="ECO:0007669"/>
    <property type="project" value="UniProtKB-UniRule"/>
</dbReference>
<dbReference type="InterPro" id="IPR036861">
    <property type="entry name" value="Endochitinase-like_sf"/>
</dbReference>
<name>A0A6A6XFL9_9PLEO</name>
<feature type="domain" description="Chitin-binding type-1" evidence="4">
    <location>
        <begin position="72"/>
        <end position="116"/>
    </location>
</feature>
<dbReference type="SMART" id="SM00270">
    <property type="entry name" value="ChtBD1"/>
    <property type="match status" value="2"/>
</dbReference>
<evidence type="ECO:0000313" key="5">
    <source>
        <dbReference type="EMBL" id="KAF2795232.1"/>
    </source>
</evidence>
<accession>A0A6A6XFL9</accession>